<dbReference type="EMBL" id="BONU01000059">
    <property type="protein sequence ID" value="GIG76515.1"/>
    <property type="molecule type" value="Genomic_DNA"/>
</dbReference>
<organism evidence="2 3">
    <name type="scientific">Planosporangium flavigriseum</name>
    <dbReference type="NCBI Taxonomy" id="373681"/>
    <lineage>
        <taxon>Bacteria</taxon>
        <taxon>Bacillati</taxon>
        <taxon>Actinomycetota</taxon>
        <taxon>Actinomycetes</taxon>
        <taxon>Micromonosporales</taxon>
        <taxon>Micromonosporaceae</taxon>
        <taxon>Planosporangium</taxon>
    </lineage>
</organism>
<dbReference type="Proteomes" id="UP000653674">
    <property type="component" value="Unassembled WGS sequence"/>
</dbReference>
<protein>
    <submittedName>
        <fullName evidence="2">Uncharacterized protein</fullName>
    </submittedName>
</protein>
<name>A0A8J3M409_9ACTN</name>
<keyword evidence="3" id="KW-1185">Reference proteome</keyword>
<gene>
    <name evidence="2" type="ORF">Pfl04_49190</name>
</gene>
<accession>A0A8J3M409</accession>
<evidence type="ECO:0000313" key="3">
    <source>
        <dbReference type="Proteomes" id="UP000653674"/>
    </source>
</evidence>
<sequence>MTIPRYRVPQAKARDPHPFGHPLANRPLTVLVDAHLASGPTDGLRLLPGGDAMEGTPDAVTMLRSYLRHKALDAIAMSVESDSFKKKVVLDAPYPDEDMRPFRVLSKDAESLRGIWPYRQRLKYVSEGRALGLSEEQAHDAVMLSSVGSEIGADLVVTDCDWLLSGKASVPAVNIASPKQALALIGLLLRCRDDFVFMGGLTIKSSAWGFQWATARALLPSAWRWMSAAYAHTFSGGSTVAGALAGSCITRIARTLKLRDEIHRLTYLPHTGTRQDDLLANFDWLLVSLVAAFDVTARVADISCGLGTRKQNVAWQRADWIKSVQSVAPSLAALVDRDTPASDVLTVCRLLRNTIHNEGLQGAAYSQTSGTETRVLLEIDEINEVLEALENIGGSSAWGVHTERGMTTIEADVFVDQLIPAATQALDDLIRETPVQRLSGYKPELDNQTAPDDFHFGRGAQHRLKLLYGLP</sequence>
<evidence type="ECO:0000313" key="2">
    <source>
        <dbReference type="EMBL" id="GIG76515.1"/>
    </source>
</evidence>
<feature type="region of interest" description="Disordered" evidence="1">
    <location>
        <begin position="1"/>
        <end position="20"/>
    </location>
</feature>
<evidence type="ECO:0000256" key="1">
    <source>
        <dbReference type="SAM" id="MobiDB-lite"/>
    </source>
</evidence>
<reference evidence="2" key="1">
    <citation type="submission" date="2021-01" db="EMBL/GenBank/DDBJ databases">
        <title>Whole genome shotgun sequence of Planosporangium flavigriseum NBRC 105377.</title>
        <authorList>
            <person name="Komaki H."/>
            <person name="Tamura T."/>
        </authorList>
    </citation>
    <scope>NUCLEOTIDE SEQUENCE</scope>
    <source>
        <strain evidence="2">NBRC 105377</strain>
    </source>
</reference>
<dbReference type="AlphaFoldDB" id="A0A8J3M409"/>
<proteinExistence type="predicted"/>
<comment type="caution">
    <text evidence="2">The sequence shown here is derived from an EMBL/GenBank/DDBJ whole genome shotgun (WGS) entry which is preliminary data.</text>
</comment>